<feature type="region of interest" description="Disordered" evidence="1">
    <location>
        <begin position="1"/>
        <end position="58"/>
    </location>
</feature>
<dbReference type="SUPFAM" id="SSF48371">
    <property type="entry name" value="ARM repeat"/>
    <property type="match status" value="1"/>
</dbReference>
<organism evidence="2 3">
    <name type="scientific">Glutinoglossum americanum</name>
    <dbReference type="NCBI Taxonomy" id="1670608"/>
    <lineage>
        <taxon>Eukaryota</taxon>
        <taxon>Fungi</taxon>
        <taxon>Dikarya</taxon>
        <taxon>Ascomycota</taxon>
        <taxon>Pezizomycotina</taxon>
        <taxon>Geoglossomycetes</taxon>
        <taxon>Geoglossales</taxon>
        <taxon>Geoglossaceae</taxon>
        <taxon>Glutinoglossum</taxon>
    </lineage>
</organism>
<evidence type="ECO:0000256" key="1">
    <source>
        <dbReference type="SAM" id="MobiDB-lite"/>
    </source>
</evidence>
<accession>A0A9P8KVH2</accession>
<protein>
    <submittedName>
        <fullName evidence="2">Uncharacterized protein</fullName>
    </submittedName>
</protein>
<dbReference type="Proteomes" id="UP000698800">
    <property type="component" value="Unassembled WGS sequence"/>
</dbReference>
<gene>
    <name evidence="2" type="ORF">FGG08_005965</name>
</gene>
<name>A0A9P8KVH2_9PEZI</name>
<proteinExistence type="predicted"/>
<feature type="region of interest" description="Disordered" evidence="1">
    <location>
        <begin position="774"/>
        <end position="799"/>
    </location>
</feature>
<feature type="compositionally biased region" description="Basic and acidic residues" evidence="1">
    <location>
        <begin position="707"/>
        <end position="718"/>
    </location>
</feature>
<feature type="compositionally biased region" description="Basic and acidic residues" evidence="1">
    <location>
        <begin position="774"/>
        <end position="790"/>
    </location>
</feature>
<evidence type="ECO:0000313" key="3">
    <source>
        <dbReference type="Proteomes" id="UP000698800"/>
    </source>
</evidence>
<dbReference type="AlphaFoldDB" id="A0A9P8KVH2"/>
<comment type="caution">
    <text evidence="2">The sequence shown here is derived from an EMBL/GenBank/DDBJ whole genome shotgun (WGS) entry which is preliminary data.</text>
</comment>
<feature type="compositionally biased region" description="Low complexity" evidence="1">
    <location>
        <begin position="29"/>
        <end position="45"/>
    </location>
</feature>
<evidence type="ECO:0000313" key="2">
    <source>
        <dbReference type="EMBL" id="KAH0537223.1"/>
    </source>
</evidence>
<dbReference type="EMBL" id="JAGHQL010000156">
    <property type="protein sequence ID" value="KAH0537223.1"/>
    <property type="molecule type" value="Genomic_DNA"/>
</dbReference>
<dbReference type="OrthoDB" id="26149at2759"/>
<reference evidence="2" key="1">
    <citation type="submission" date="2021-03" db="EMBL/GenBank/DDBJ databases">
        <title>Comparative genomics and phylogenomic investigation of the class Geoglossomycetes provide insights into ecological specialization and systematics.</title>
        <authorList>
            <person name="Melie T."/>
            <person name="Pirro S."/>
            <person name="Miller A.N."/>
            <person name="Quandt A."/>
        </authorList>
    </citation>
    <scope>NUCLEOTIDE SEQUENCE</scope>
    <source>
        <strain evidence="2">GBOQ0MN5Z8</strain>
    </source>
</reference>
<dbReference type="InterPro" id="IPR040144">
    <property type="entry name" value="RAP1GDS1"/>
</dbReference>
<dbReference type="PANTHER" id="PTHR10957">
    <property type="entry name" value="RAP1 GTPASE-GDP DISSOCIATION STIMULATOR 1"/>
    <property type="match status" value="1"/>
</dbReference>
<sequence>MVTPCDPGTVPFHSHAPTSPPIPTGPLNPTGLHLPLAAPGLQPLPRTDNIGSSQLSREEQEVMFSTLEAIFQRAEEAEGGVGVSELRPLSTDVDEEYRTSGGRNVDALRGVRNILDQMWWSESEFMTKAAEVLADGSRDPEWRIPYGEAGVLDFFLRVVATEGVEHNLMYHSLRLVGNSCADTETDANRARVVSQNYTLSIIKQLRDLNLAKIVVPVIYNVCVDYGMPPPSSWIRSLAESVREPAQQQAANNGLNNELINLLCDRRFLEAGGRNVVGYASRLIELIVSLPNGTNMSPENAVETLFGLTADPDTDLEDFLTLISSAVAHLSDVRFQRYMIAQRSLEKPLSILVESYSRFSQSDDLVPSISSLDISSLTPRPEVPEDEKLLSRMRFNLIESLSEISSIPEFAPTYPLDSPLIGSLRMWLTVPHTQLQVCACVMLGNLARSDDICWTMVHDFRIHEPLIAILEDGSDPQALHAVIGFLKNLALLAGNKAILGKARLLEVLSRLWALETIPHIQFAGVSLARQVISGSQENVARLLTPLSPDPDSPAHSRTYLTLLLSLHGKSDQLPTKIEIARAVTAICRTLNTSPPPTLNLDIEDLKLRLFRLHIDVGQPIAVMLGQTKWPLIRSEAWFTFALMARHPEGAAVVSHALHSSEVFKTLVETVTGMQFTLEALGGVDEEALFDSTILNEEPTQEEAMNQSDRQKKKESEEQMARIDRENAIVLVNELLKNNSGHLAPIHCQILQDILHNKSVAQGSYDEFMERAKASWEARPGPEHGCPLDKGGEGGGSYDTF</sequence>
<dbReference type="InterPro" id="IPR016024">
    <property type="entry name" value="ARM-type_fold"/>
</dbReference>
<feature type="region of interest" description="Disordered" evidence="1">
    <location>
        <begin position="697"/>
        <end position="718"/>
    </location>
</feature>
<dbReference type="Gene3D" id="1.25.10.10">
    <property type="entry name" value="Leucine-rich Repeat Variant"/>
    <property type="match status" value="1"/>
</dbReference>
<keyword evidence="3" id="KW-1185">Reference proteome</keyword>
<dbReference type="InterPro" id="IPR011989">
    <property type="entry name" value="ARM-like"/>
</dbReference>
<dbReference type="GO" id="GO:0005085">
    <property type="term" value="F:guanyl-nucleotide exchange factor activity"/>
    <property type="evidence" value="ECO:0007669"/>
    <property type="project" value="InterPro"/>
</dbReference>